<evidence type="ECO:0000313" key="3">
    <source>
        <dbReference type="Proteomes" id="UP001283361"/>
    </source>
</evidence>
<comment type="caution">
    <text evidence="2">The sequence shown here is derived from an EMBL/GenBank/DDBJ whole genome shotgun (WGS) entry which is preliminary data.</text>
</comment>
<accession>A0AAE0XUC3</accession>
<feature type="compositionally biased region" description="Basic residues" evidence="1">
    <location>
        <begin position="460"/>
        <end position="476"/>
    </location>
</feature>
<proteinExistence type="predicted"/>
<dbReference type="AlphaFoldDB" id="A0AAE0XUC3"/>
<feature type="compositionally biased region" description="Polar residues" evidence="1">
    <location>
        <begin position="405"/>
        <end position="416"/>
    </location>
</feature>
<feature type="region of interest" description="Disordered" evidence="1">
    <location>
        <begin position="394"/>
        <end position="435"/>
    </location>
</feature>
<gene>
    <name evidence="2" type="ORF">RRG08_002753</name>
</gene>
<feature type="region of interest" description="Disordered" evidence="1">
    <location>
        <begin position="453"/>
        <end position="482"/>
    </location>
</feature>
<dbReference type="EMBL" id="JAWDGP010007584">
    <property type="protein sequence ID" value="KAK3712423.1"/>
    <property type="molecule type" value="Genomic_DNA"/>
</dbReference>
<feature type="region of interest" description="Disordered" evidence="1">
    <location>
        <begin position="1"/>
        <end position="27"/>
    </location>
</feature>
<name>A0AAE0XUC3_9GAST</name>
<keyword evidence="3" id="KW-1185">Reference proteome</keyword>
<organism evidence="2 3">
    <name type="scientific">Elysia crispata</name>
    <name type="common">lettuce slug</name>
    <dbReference type="NCBI Taxonomy" id="231223"/>
    <lineage>
        <taxon>Eukaryota</taxon>
        <taxon>Metazoa</taxon>
        <taxon>Spiralia</taxon>
        <taxon>Lophotrochozoa</taxon>
        <taxon>Mollusca</taxon>
        <taxon>Gastropoda</taxon>
        <taxon>Heterobranchia</taxon>
        <taxon>Euthyneura</taxon>
        <taxon>Panpulmonata</taxon>
        <taxon>Sacoglossa</taxon>
        <taxon>Placobranchoidea</taxon>
        <taxon>Plakobranchidae</taxon>
        <taxon>Elysia</taxon>
    </lineage>
</organism>
<sequence length="624" mass="67332">MEPTEERPVSETPSDFSPEAGPDSPVTRYSLSVSAELSPGQHQPSELNDFLSSAVRHQARPGQAPEEAVYSLQDIKMADSLLHSGSTGAGQNVYENVYFELVTKTSLTCAQEEIDALSLGPLGGVNTQQSLPCSHPGYSEPEVDVSTMKELAHTPVSQTDLYSVQADMHQDFHSGLDSLQANSPASDTIGHGERTGKLPGLQPHSVPQCPGPENPLIARNFQPIQNCPSVILQESKSLLAAVAVNMADSGIVLAPCAGANSREDLTSDPLKVPENACVHASPLGNTDTSHLAFDFSPARQKLLSLSASSGFNSTENLHADYLPNLAVSPRLESASSPLFSPIYFQPVSFKNLSSEYPVPPELDRKANQYLKLLAWNATRRRVEAADPENVLLSQFADADPPPPSGQLNEVTSQSEESLLDMDLSRRSSPPNPSVDIGQQLAGIPFEELDRLTQLAAGARPKARTKGAGKKRRKKKPVDRPRHLEIPATVACSGVTLIPSTSLRSDDFSSSGDLLTASGDLLSPSSEDPFDDNFRLDTTGDDTDVFLDDTDDVCCYSEDGEYCKLFNPYCRPPCYVAAVKTTVTPSVQPLLQATMLRCCCQNNCDAFRSRLTAGHHVMMLLSKQL</sequence>
<evidence type="ECO:0000256" key="1">
    <source>
        <dbReference type="SAM" id="MobiDB-lite"/>
    </source>
</evidence>
<protein>
    <submittedName>
        <fullName evidence="2">Uncharacterized protein</fullName>
    </submittedName>
</protein>
<evidence type="ECO:0000313" key="2">
    <source>
        <dbReference type="EMBL" id="KAK3712423.1"/>
    </source>
</evidence>
<reference evidence="2" key="1">
    <citation type="journal article" date="2023" name="G3 (Bethesda)">
        <title>A reference genome for the long-term kleptoplast-retaining sea slug Elysia crispata morphotype clarki.</title>
        <authorList>
            <person name="Eastman K.E."/>
            <person name="Pendleton A.L."/>
            <person name="Shaikh M.A."/>
            <person name="Suttiyut T."/>
            <person name="Ogas R."/>
            <person name="Tomko P."/>
            <person name="Gavelis G."/>
            <person name="Widhalm J.R."/>
            <person name="Wisecaver J.H."/>
        </authorList>
    </citation>
    <scope>NUCLEOTIDE SEQUENCE</scope>
    <source>
        <strain evidence="2">ECLA1</strain>
    </source>
</reference>
<dbReference type="Proteomes" id="UP001283361">
    <property type="component" value="Unassembled WGS sequence"/>
</dbReference>